<dbReference type="InterPro" id="IPR021146">
    <property type="entry name" value="Phage_gp6-like_head-tail"/>
</dbReference>
<name>A0A430AK04_9ENTE</name>
<dbReference type="OrthoDB" id="2236831at2"/>
<gene>
    <name evidence="1" type="ORF">CBF30_04135</name>
</gene>
<dbReference type="RefSeq" id="WP_126823031.1">
    <property type="nucleotide sequence ID" value="NZ_JBHLWU010000001.1"/>
</dbReference>
<comment type="caution">
    <text evidence="1">The sequence shown here is derived from an EMBL/GenBank/DDBJ whole genome shotgun (WGS) entry which is preliminary data.</text>
</comment>
<dbReference type="EMBL" id="NGJZ01000001">
    <property type="protein sequence ID" value="RSU08436.1"/>
    <property type="molecule type" value="Genomic_DNA"/>
</dbReference>
<keyword evidence="2" id="KW-1185">Reference proteome</keyword>
<organism evidence="1 2">
    <name type="scientific">Vagococcus entomophilus</name>
    <dbReference type="NCBI Taxonomy" id="1160095"/>
    <lineage>
        <taxon>Bacteria</taxon>
        <taxon>Bacillati</taxon>
        <taxon>Bacillota</taxon>
        <taxon>Bacilli</taxon>
        <taxon>Lactobacillales</taxon>
        <taxon>Enterococcaceae</taxon>
        <taxon>Vagococcus</taxon>
    </lineage>
</organism>
<sequence length="91" mass="10517">MVDLLADLKKRMHIFHNSEDDNLQRILNESQAYVKDKTGFDESNERAKTLVLERARYAYNDSLEFFEDNFLGELLGLSITQLKGDSEDGET</sequence>
<accession>A0A430AK04</accession>
<evidence type="ECO:0000313" key="2">
    <source>
        <dbReference type="Proteomes" id="UP000288669"/>
    </source>
</evidence>
<dbReference type="CDD" id="cd08054">
    <property type="entry name" value="gp6"/>
    <property type="match status" value="1"/>
</dbReference>
<evidence type="ECO:0008006" key="3">
    <source>
        <dbReference type="Google" id="ProtNLM"/>
    </source>
</evidence>
<proteinExistence type="predicted"/>
<dbReference type="Proteomes" id="UP000288669">
    <property type="component" value="Unassembled WGS sequence"/>
</dbReference>
<dbReference type="AlphaFoldDB" id="A0A430AK04"/>
<protein>
    <recommendedName>
        <fullName evidence="3">Phage gp6-like head-tail connector protein</fullName>
    </recommendedName>
</protein>
<reference evidence="1 2" key="1">
    <citation type="submission" date="2017-05" db="EMBL/GenBank/DDBJ databases">
        <title>Vagococcus spp. assemblies.</title>
        <authorList>
            <person name="Gulvik C.A."/>
        </authorList>
    </citation>
    <scope>NUCLEOTIDE SEQUENCE [LARGE SCALE GENOMIC DNA]</scope>
    <source>
        <strain evidence="1 2">DSM 24756</strain>
    </source>
</reference>
<dbReference type="Pfam" id="PF05135">
    <property type="entry name" value="Phage_connect_1"/>
    <property type="match status" value="1"/>
</dbReference>
<evidence type="ECO:0000313" key="1">
    <source>
        <dbReference type="EMBL" id="RSU08436.1"/>
    </source>
</evidence>